<keyword evidence="2" id="KW-1185">Reference proteome</keyword>
<reference evidence="1" key="1">
    <citation type="journal article" date="2024" name="BMC Genomics">
        <title>Functional annotation of a divergent genome using sequence and structure-based similarity.</title>
        <authorList>
            <person name="Svedberg D."/>
            <person name="Winiger R.R."/>
            <person name="Berg A."/>
            <person name="Sharma H."/>
            <person name="Tellgren-Roth C."/>
            <person name="Debrunner-Vossbrinck B.A."/>
            <person name="Vossbrinck C.R."/>
            <person name="Barandun J."/>
        </authorList>
    </citation>
    <scope>NUCLEOTIDE SEQUENCE</scope>
    <source>
        <strain evidence="1">Illinois isolate</strain>
    </source>
</reference>
<dbReference type="AlphaFoldDB" id="A0AAX4JAD4"/>
<accession>A0AAX4JAD4</accession>
<sequence>MILILDLITCAHSNIEEYIDNCGHETKQINNKNISSLQRAFDSEQFDEHENKPYANFTKIDDNYNLTTTASNNIVDLYYDDYDLNLLKKEVEIYCGNDDKDQNIELNTIILQPIQFLDIEIEKIKTEEESKKVFTLKQNQTSDILFDFTPIITNIFACEKKIQNFIEKIKNGINLEKERNPSFIENSNTNLHIKKYYAALRQLKVKDLYKLKKIQVPLIKKKTRELCVPLDVRNIIFEFLKILESFLSVYDMKMKLHKNLSNAQRINVHNFNINIFSLFPSVPMIETLELMDDNLRTYKYENIYMRIQVNAILYLIKTKLFKLSSISDKAVEIYKKLNLIYNKY</sequence>
<dbReference type="GeneID" id="90540693"/>
<proteinExistence type="predicted"/>
<protein>
    <submittedName>
        <fullName evidence="1">Uncharacterized protein</fullName>
    </submittedName>
</protein>
<organism evidence="1 2">
    <name type="scientific">Vairimorpha necatrix</name>
    <dbReference type="NCBI Taxonomy" id="6039"/>
    <lineage>
        <taxon>Eukaryota</taxon>
        <taxon>Fungi</taxon>
        <taxon>Fungi incertae sedis</taxon>
        <taxon>Microsporidia</taxon>
        <taxon>Nosematidae</taxon>
        <taxon>Vairimorpha</taxon>
    </lineage>
</organism>
<evidence type="ECO:0000313" key="2">
    <source>
        <dbReference type="Proteomes" id="UP001334084"/>
    </source>
</evidence>
<name>A0AAX4JAD4_9MICR</name>
<evidence type="ECO:0000313" key="1">
    <source>
        <dbReference type="EMBL" id="WUR02876.1"/>
    </source>
</evidence>
<gene>
    <name evidence="1" type="ORF">VNE69_03097</name>
</gene>
<dbReference type="KEGG" id="vnx:VNE69_03097"/>
<dbReference type="RefSeq" id="XP_065329021.1">
    <property type="nucleotide sequence ID" value="XM_065472949.1"/>
</dbReference>
<dbReference type="EMBL" id="CP142728">
    <property type="protein sequence ID" value="WUR02876.1"/>
    <property type="molecule type" value="Genomic_DNA"/>
</dbReference>
<dbReference type="Proteomes" id="UP001334084">
    <property type="component" value="Chromosome 3"/>
</dbReference>